<accession>A0A173U3I7</accession>
<dbReference type="EMBL" id="CYXX01000012">
    <property type="protein sequence ID" value="CUN09289.1"/>
    <property type="molecule type" value="Genomic_DNA"/>
</dbReference>
<dbReference type="Proteomes" id="UP000095453">
    <property type="component" value="Unassembled WGS sequence"/>
</dbReference>
<proteinExistence type="predicted"/>
<organism evidence="1 2">
    <name type="scientific">Roseburia inulinivorans</name>
    <dbReference type="NCBI Taxonomy" id="360807"/>
    <lineage>
        <taxon>Bacteria</taxon>
        <taxon>Bacillati</taxon>
        <taxon>Bacillota</taxon>
        <taxon>Clostridia</taxon>
        <taxon>Lachnospirales</taxon>
        <taxon>Lachnospiraceae</taxon>
        <taxon>Roseburia</taxon>
    </lineage>
</organism>
<name>A0A173U3I7_9FIRM</name>
<protein>
    <submittedName>
        <fullName evidence="1">Uncharacterized protein</fullName>
    </submittedName>
</protein>
<gene>
    <name evidence="1" type="ORF">ERS852444_01845</name>
</gene>
<evidence type="ECO:0000313" key="1">
    <source>
        <dbReference type="EMBL" id="CUN09289.1"/>
    </source>
</evidence>
<reference evidence="1 2" key="1">
    <citation type="submission" date="2015-09" db="EMBL/GenBank/DDBJ databases">
        <authorList>
            <consortium name="Pathogen Informatics"/>
        </authorList>
    </citation>
    <scope>NUCLEOTIDE SEQUENCE [LARGE SCALE GENOMIC DNA]</scope>
    <source>
        <strain evidence="1 2">2789STDY5608887</strain>
    </source>
</reference>
<dbReference type="RefSeq" id="WP_055169292.1">
    <property type="nucleotide sequence ID" value="NZ_CYXX01000012.1"/>
</dbReference>
<dbReference type="AlphaFoldDB" id="A0A173U3I7"/>
<sequence length="162" mass="19030">MAEEKIGHLIKLPLDATNESVKAEPLVECSEKELSEVLRDLRIAVDEKNYIPQTPTKDNPALSDNYVFDTGDENFVLKDLKRENFVGKIKDLSKGAIKRKERGLPEEYLYVFKYTCRLFRRDAHFSELEYDDILIYIKVNDRKIPYKKVYVISFHKNNPKEK</sequence>
<evidence type="ECO:0000313" key="2">
    <source>
        <dbReference type="Proteomes" id="UP000095453"/>
    </source>
</evidence>